<organism evidence="3">
    <name type="scientific">Onchocerca ochengi</name>
    <name type="common">Filarial nematode worm</name>
    <dbReference type="NCBI Taxonomy" id="42157"/>
    <lineage>
        <taxon>Eukaryota</taxon>
        <taxon>Metazoa</taxon>
        <taxon>Ecdysozoa</taxon>
        <taxon>Nematoda</taxon>
        <taxon>Chromadorea</taxon>
        <taxon>Rhabditida</taxon>
        <taxon>Spirurina</taxon>
        <taxon>Spiruromorpha</taxon>
        <taxon>Filarioidea</taxon>
        <taxon>Onchocercidae</taxon>
        <taxon>Onchocerca</taxon>
    </lineage>
</organism>
<proteinExistence type="predicted"/>
<reference evidence="1 2" key="2">
    <citation type="submission" date="2018-08" db="EMBL/GenBank/DDBJ databases">
        <authorList>
            <person name="Laetsch R D."/>
            <person name="Stevens L."/>
            <person name="Kumar S."/>
            <person name="Blaxter L. M."/>
        </authorList>
    </citation>
    <scope>NUCLEOTIDE SEQUENCE [LARGE SCALE GENOMIC DNA]</scope>
</reference>
<reference evidence="3" key="1">
    <citation type="submission" date="2016-06" db="UniProtKB">
        <authorList>
            <consortium name="WormBaseParasite"/>
        </authorList>
    </citation>
    <scope>IDENTIFICATION</scope>
</reference>
<accession>A0A182EF48</accession>
<keyword evidence="2" id="KW-1185">Reference proteome</keyword>
<evidence type="ECO:0000313" key="2">
    <source>
        <dbReference type="Proteomes" id="UP000271087"/>
    </source>
</evidence>
<dbReference type="EMBL" id="UYRW01002163">
    <property type="protein sequence ID" value="VDK83401.1"/>
    <property type="molecule type" value="Genomic_DNA"/>
</dbReference>
<gene>
    <name evidence="1" type="ORF">NOO_LOCUS6710</name>
</gene>
<protein>
    <submittedName>
        <fullName evidence="3">Chromosome partitioning protein ParB</fullName>
    </submittedName>
</protein>
<evidence type="ECO:0000313" key="1">
    <source>
        <dbReference type="EMBL" id="VDK83401.1"/>
    </source>
</evidence>
<name>A0A182EF48_ONCOC</name>
<sequence length="169" mass="19469">ASEKMQILNMMDAIMIPSHISGPLTLQSVQSSKKHELDELCKKAESILTDSRFYQIPYVADILQPKSKQNLEKRKHLGNIAHINQRIADLKIDIYRFWKRYRKGGELPSFFQNIENVTLGNHKKEERTVEIHQLKGMHSAAYKNAFESLFGNLNANQERTESMEIAVSV</sequence>
<dbReference type="Proteomes" id="UP000271087">
    <property type="component" value="Unassembled WGS sequence"/>
</dbReference>
<dbReference type="STRING" id="42157.A0A182EF48"/>
<dbReference type="OrthoDB" id="10414946at2759"/>
<evidence type="ECO:0000313" key="3">
    <source>
        <dbReference type="WBParaSite" id="nOo.2.0.1.t06710-RA"/>
    </source>
</evidence>
<dbReference type="WBParaSite" id="nOo.2.0.1.t06710-RA">
    <property type="protein sequence ID" value="nOo.2.0.1.t06710-RA"/>
    <property type="gene ID" value="nOo.2.0.1.g06710"/>
</dbReference>
<dbReference type="AlphaFoldDB" id="A0A182EF48"/>